<evidence type="ECO:0000313" key="3">
    <source>
        <dbReference type="Proteomes" id="UP000567179"/>
    </source>
</evidence>
<feature type="compositionally biased region" description="Low complexity" evidence="1">
    <location>
        <begin position="39"/>
        <end position="56"/>
    </location>
</feature>
<evidence type="ECO:0000313" key="2">
    <source>
        <dbReference type="EMBL" id="KAF5324085.1"/>
    </source>
</evidence>
<reference evidence="2 3" key="1">
    <citation type="journal article" date="2020" name="ISME J.">
        <title>Uncovering the hidden diversity of litter-decomposition mechanisms in mushroom-forming fungi.</title>
        <authorList>
            <person name="Floudas D."/>
            <person name="Bentzer J."/>
            <person name="Ahren D."/>
            <person name="Johansson T."/>
            <person name="Persson P."/>
            <person name="Tunlid A."/>
        </authorList>
    </citation>
    <scope>NUCLEOTIDE SEQUENCE [LARGE SCALE GENOMIC DNA]</scope>
    <source>
        <strain evidence="2 3">CBS 101986</strain>
    </source>
</reference>
<proteinExistence type="predicted"/>
<gene>
    <name evidence="2" type="ORF">D9619_011229</name>
</gene>
<comment type="caution">
    <text evidence="2">The sequence shown here is derived from an EMBL/GenBank/DDBJ whole genome shotgun (WGS) entry which is preliminary data.</text>
</comment>
<sequence>MPQLSCIVSLSLYSPTTSYTTSSNMFAATAPALRATATARARAAPRANAAPNSMAPPLAPARPSNTYGPFTAKHITHTCTN</sequence>
<keyword evidence="3" id="KW-1185">Reference proteome</keyword>
<protein>
    <submittedName>
        <fullName evidence="2">Uncharacterized protein</fullName>
    </submittedName>
</protein>
<feature type="region of interest" description="Disordered" evidence="1">
    <location>
        <begin position="39"/>
        <end position="67"/>
    </location>
</feature>
<dbReference type="Proteomes" id="UP000567179">
    <property type="component" value="Unassembled WGS sequence"/>
</dbReference>
<organism evidence="2 3">
    <name type="scientific">Psilocybe cf. subviscida</name>
    <dbReference type="NCBI Taxonomy" id="2480587"/>
    <lineage>
        <taxon>Eukaryota</taxon>
        <taxon>Fungi</taxon>
        <taxon>Dikarya</taxon>
        <taxon>Basidiomycota</taxon>
        <taxon>Agaricomycotina</taxon>
        <taxon>Agaricomycetes</taxon>
        <taxon>Agaricomycetidae</taxon>
        <taxon>Agaricales</taxon>
        <taxon>Agaricineae</taxon>
        <taxon>Strophariaceae</taxon>
        <taxon>Psilocybe</taxon>
    </lineage>
</organism>
<dbReference type="EMBL" id="JAACJJ010000016">
    <property type="protein sequence ID" value="KAF5324085.1"/>
    <property type="molecule type" value="Genomic_DNA"/>
</dbReference>
<accession>A0A8H5F522</accession>
<evidence type="ECO:0000256" key="1">
    <source>
        <dbReference type="SAM" id="MobiDB-lite"/>
    </source>
</evidence>
<name>A0A8H5F522_9AGAR</name>
<dbReference type="AlphaFoldDB" id="A0A8H5F522"/>